<dbReference type="Pfam" id="PF01926">
    <property type="entry name" value="MMR_HSR1"/>
    <property type="match status" value="1"/>
</dbReference>
<evidence type="ECO:0000313" key="3">
    <source>
        <dbReference type="EMBL" id="SUX24382.1"/>
    </source>
</evidence>
<keyword evidence="4" id="KW-1185">Reference proteome</keyword>
<dbReference type="SUPFAM" id="SSF52540">
    <property type="entry name" value="P-loop containing nucleoside triphosphate hydrolases"/>
    <property type="match status" value="1"/>
</dbReference>
<keyword evidence="1" id="KW-0472">Membrane</keyword>
<feature type="domain" description="G" evidence="2">
    <location>
        <begin position="130"/>
        <end position="241"/>
    </location>
</feature>
<keyword evidence="1" id="KW-1133">Transmembrane helix</keyword>
<gene>
    <name evidence="3" type="ORF">NCTC13294_01839</name>
</gene>
<keyword evidence="1" id="KW-0812">Transmembrane</keyword>
<evidence type="ECO:0000256" key="1">
    <source>
        <dbReference type="SAM" id="Phobius"/>
    </source>
</evidence>
<feature type="transmembrane region" description="Helical" evidence="1">
    <location>
        <begin position="12"/>
        <end position="30"/>
    </location>
</feature>
<protein>
    <submittedName>
        <fullName evidence="3">GTP-binding protein YsxC</fullName>
    </submittedName>
</protein>
<proteinExistence type="predicted"/>
<feature type="transmembrane region" description="Helical" evidence="1">
    <location>
        <begin position="50"/>
        <end position="70"/>
    </location>
</feature>
<sequence length="497" mass="54454">MTNNNSVSLIRKAIILLTVLIVLVVFLIIFQFTDIAFRVWDRIQHTPPAFIAIYLTIVALIAAIGLGLIWKIWTVGRKRRGQGTTTAEKKRHTLEELQARAAAARAQGVDVSAIEAELAAIEAEPQELELAFFGKISTGKSSLIQTLLPNASVDTSIIGGSTTAIERYHYENNRGLSLTLLDMPGTHQAGADGTLDREVMTAARRVHIVAYVIDQDLTESDIISILRLHAFDKPMLVVLNKTNLYTADELAELKTRIKSRLPDGVNYIACASAYRQKIQRIAADGSATWEEEYRGGDIAPLLQAIAQMTTARGTLTARNREALLSLAHENLNHRLSHYRRERGEALVKNYARKAMLGGVAAVGPGTDILIQGYLGMDMLKHLTRLYDIPARDIDLQTLVEAASSKVKTQLTIILALAGNVCKAFPGIGTVIGGASHAVAYGLIFESLGRATLQALESGSDNINTQHIIQNFEEQLHNELETRAQNLVRLAIGRDKQS</sequence>
<dbReference type="Gene3D" id="3.40.50.300">
    <property type="entry name" value="P-loop containing nucleotide triphosphate hydrolases"/>
    <property type="match status" value="1"/>
</dbReference>
<dbReference type="RefSeq" id="WP_115612049.1">
    <property type="nucleotide sequence ID" value="NZ_JBHLZC010000002.1"/>
</dbReference>
<dbReference type="EMBL" id="UFUW01000001">
    <property type="protein sequence ID" value="SUX24382.1"/>
    <property type="molecule type" value="Genomic_DNA"/>
</dbReference>
<reference evidence="3 4" key="1">
    <citation type="submission" date="2018-06" db="EMBL/GenBank/DDBJ databases">
        <authorList>
            <consortium name="Pathogen Informatics"/>
            <person name="Doyle S."/>
        </authorList>
    </citation>
    <scope>NUCLEOTIDE SEQUENCE [LARGE SCALE GENOMIC DNA]</scope>
    <source>
        <strain evidence="3 4">NCTC13294</strain>
    </source>
</reference>
<accession>A0A381EBN6</accession>
<dbReference type="PANTHER" id="PTHR42714:SF2">
    <property type="entry name" value="TRNA MODIFICATION GTPASE GTPBP3, MITOCHONDRIAL"/>
    <property type="match status" value="1"/>
</dbReference>
<dbReference type="Proteomes" id="UP000254572">
    <property type="component" value="Unassembled WGS sequence"/>
</dbReference>
<name>A0A381EBN6_9GAMM</name>
<dbReference type="OrthoDB" id="5940879at2"/>
<organism evidence="3 4">
    <name type="scientific">Cardiobacterium valvarum</name>
    <dbReference type="NCBI Taxonomy" id="194702"/>
    <lineage>
        <taxon>Bacteria</taxon>
        <taxon>Pseudomonadati</taxon>
        <taxon>Pseudomonadota</taxon>
        <taxon>Gammaproteobacteria</taxon>
        <taxon>Cardiobacteriales</taxon>
        <taxon>Cardiobacteriaceae</taxon>
        <taxon>Cardiobacterium</taxon>
    </lineage>
</organism>
<dbReference type="InterPro" id="IPR006073">
    <property type="entry name" value="GTP-bd"/>
</dbReference>
<dbReference type="InterPro" id="IPR027417">
    <property type="entry name" value="P-loop_NTPase"/>
</dbReference>
<dbReference type="PANTHER" id="PTHR42714">
    <property type="entry name" value="TRNA MODIFICATION GTPASE GTPBP3"/>
    <property type="match status" value="1"/>
</dbReference>
<dbReference type="AlphaFoldDB" id="A0A381EBN6"/>
<evidence type="ECO:0000259" key="2">
    <source>
        <dbReference type="Pfam" id="PF01926"/>
    </source>
</evidence>
<evidence type="ECO:0000313" key="4">
    <source>
        <dbReference type="Proteomes" id="UP000254572"/>
    </source>
</evidence>
<dbReference type="GO" id="GO:0005829">
    <property type="term" value="C:cytosol"/>
    <property type="evidence" value="ECO:0007669"/>
    <property type="project" value="TreeGrafter"/>
</dbReference>
<dbReference type="GO" id="GO:0030488">
    <property type="term" value="P:tRNA methylation"/>
    <property type="evidence" value="ECO:0007669"/>
    <property type="project" value="TreeGrafter"/>
</dbReference>
<dbReference type="GO" id="GO:0002098">
    <property type="term" value="P:tRNA wobble uridine modification"/>
    <property type="evidence" value="ECO:0007669"/>
    <property type="project" value="TreeGrafter"/>
</dbReference>
<dbReference type="GO" id="GO:0005525">
    <property type="term" value="F:GTP binding"/>
    <property type="evidence" value="ECO:0007669"/>
    <property type="project" value="InterPro"/>
</dbReference>